<keyword evidence="9" id="KW-0676">Redox-active center</keyword>
<dbReference type="RefSeq" id="WP_155342030.1">
    <property type="nucleotide sequence ID" value="NZ_BAAABN010000013.1"/>
</dbReference>
<reference evidence="12 13" key="1">
    <citation type="submission" date="2019-10" db="EMBL/GenBank/DDBJ databases">
        <title>Whole genome shotgun sequence of Acrocarpospora corrugata NBRC 13972.</title>
        <authorList>
            <person name="Ichikawa N."/>
            <person name="Kimura A."/>
            <person name="Kitahashi Y."/>
            <person name="Komaki H."/>
            <person name="Oguchi A."/>
        </authorList>
    </citation>
    <scope>NUCLEOTIDE SEQUENCE [LARGE SCALE GENOMIC DNA]</scope>
    <source>
        <strain evidence="12 13">NBRC 13972</strain>
    </source>
</reference>
<dbReference type="GO" id="GO:0016491">
    <property type="term" value="F:oxidoreductase activity"/>
    <property type="evidence" value="ECO:0007669"/>
    <property type="project" value="UniProtKB-KW"/>
</dbReference>
<evidence type="ECO:0000256" key="9">
    <source>
        <dbReference type="ARBA" id="ARBA00023284"/>
    </source>
</evidence>
<dbReference type="PANTHER" id="PTHR34573:SF1">
    <property type="entry name" value="VITAMIN K EPOXIDE REDUCTASE DOMAIN-CONTAINING PROTEIN"/>
    <property type="match status" value="1"/>
</dbReference>
<sequence length="152" mass="16063">MATDDPGQPARWVPPAGTVLALTGLAISIYLTIAHYTDPRTLACPDTGALDCAKVTTSAESMVLGLPVAVYGLLFFGAMALLNLPAAWRRQDVRLTVARLAAAGVGVVTVLYLVYVELFRVNAICLWCTGVHVVVFALFAVTLIGSSKTLVD</sequence>
<dbReference type="Pfam" id="PF07884">
    <property type="entry name" value="VKOR"/>
    <property type="match status" value="1"/>
</dbReference>
<keyword evidence="5 10" id="KW-1133">Transmembrane helix</keyword>
<comment type="caution">
    <text evidence="12">The sequence shown here is derived from an EMBL/GenBank/DDBJ whole genome shotgun (WGS) entry which is preliminary data.</text>
</comment>
<dbReference type="GO" id="GO:0016020">
    <property type="term" value="C:membrane"/>
    <property type="evidence" value="ECO:0007669"/>
    <property type="project" value="UniProtKB-SubCell"/>
</dbReference>
<dbReference type="CDD" id="cd12918">
    <property type="entry name" value="VKOR_arc"/>
    <property type="match status" value="1"/>
</dbReference>
<keyword evidence="13" id="KW-1185">Reference proteome</keyword>
<dbReference type="Proteomes" id="UP000334990">
    <property type="component" value="Unassembled WGS sequence"/>
</dbReference>
<dbReference type="EMBL" id="BLAD01000129">
    <property type="protein sequence ID" value="GES06099.1"/>
    <property type="molecule type" value="Genomic_DNA"/>
</dbReference>
<feature type="transmembrane region" description="Helical" evidence="10">
    <location>
        <begin position="64"/>
        <end position="84"/>
    </location>
</feature>
<dbReference type="GO" id="GO:0048038">
    <property type="term" value="F:quinone binding"/>
    <property type="evidence" value="ECO:0007669"/>
    <property type="project" value="UniProtKB-KW"/>
</dbReference>
<feature type="domain" description="Vitamin K epoxide reductase" evidence="11">
    <location>
        <begin position="10"/>
        <end position="146"/>
    </location>
</feature>
<dbReference type="SMART" id="SM00756">
    <property type="entry name" value="VKc"/>
    <property type="match status" value="1"/>
</dbReference>
<evidence type="ECO:0000256" key="4">
    <source>
        <dbReference type="ARBA" id="ARBA00022719"/>
    </source>
</evidence>
<dbReference type="Gene3D" id="1.20.1440.130">
    <property type="entry name" value="VKOR domain"/>
    <property type="match status" value="1"/>
</dbReference>
<proteinExistence type="inferred from homology"/>
<evidence type="ECO:0000259" key="11">
    <source>
        <dbReference type="SMART" id="SM00756"/>
    </source>
</evidence>
<name>A0A5M3WCM5_9ACTN</name>
<evidence type="ECO:0000313" key="13">
    <source>
        <dbReference type="Proteomes" id="UP000334990"/>
    </source>
</evidence>
<evidence type="ECO:0000256" key="1">
    <source>
        <dbReference type="ARBA" id="ARBA00004141"/>
    </source>
</evidence>
<keyword evidence="3 10" id="KW-0812">Transmembrane</keyword>
<dbReference type="InterPro" id="IPR038354">
    <property type="entry name" value="VKOR_sf"/>
</dbReference>
<evidence type="ECO:0000256" key="5">
    <source>
        <dbReference type="ARBA" id="ARBA00022989"/>
    </source>
</evidence>
<evidence type="ECO:0000313" key="12">
    <source>
        <dbReference type="EMBL" id="GES06099.1"/>
    </source>
</evidence>
<evidence type="ECO:0000256" key="7">
    <source>
        <dbReference type="ARBA" id="ARBA00023136"/>
    </source>
</evidence>
<feature type="transmembrane region" description="Helical" evidence="10">
    <location>
        <begin position="96"/>
        <end position="115"/>
    </location>
</feature>
<comment type="subcellular location">
    <subcellularLocation>
        <location evidence="1">Membrane</location>
        <topology evidence="1">Multi-pass membrane protein</topology>
    </subcellularLocation>
</comment>
<keyword evidence="8" id="KW-1015">Disulfide bond</keyword>
<gene>
    <name evidence="12" type="ORF">Acor_81680</name>
</gene>
<feature type="transmembrane region" description="Helical" evidence="10">
    <location>
        <begin position="12"/>
        <end position="33"/>
    </location>
</feature>
<organism evidence="12 13">
    <name type="scientific">Acrocarpospora corrugata</name>
    <dbReference type="NCBI Taxonomy" id="35763"/>
    <lineage>
        <taxon>Bacteria</taxon>
        <taxon>Bacillati</taxon>
        <taxon>Actinomycetota</taxon>
        <taxon>Actinomycetes</taxon>
        <taxon>Streptosporangiales</taxon>
        <taxon>Streptosporangiaceae</taxon>
        <taxon>Acrocarpospora</taxon>
    </lineage>
</organism>
<evidence type="ECO:0000256" key="8">
    <source>
        <dbReference type="ARBA" id="ARBA00023157"/>
    </source>
</evidence>
<dbReference type="AlphaFoldDB" id="A0A5M3WCM5"/>
<accession>A0A5M3WCM5</accession>
<keyword evidence="6" id="KW-0560">Oxidoreductase</keyword>
<evidence type="ECO:0000256" key="6">
    <source>
        <dbReference type="ARBA" id="ARBA00023002"/>
    </source>
</evidence>
<evidence type="ECO:0000256" key="10">
    <source>
        <dbReference type="SAM" id="Phobius"/>
    </source>
</evidence>
<dbReference type="PANTHER" id="PTHR34573">
    <property type="entry name" value="VKC DOMAIN-CONTAINING PROTEIN"/>
    <property type="match status" value="1"/>
</dbReference>
<feature type="transmembrane region" description="Helical" evidence="10">
    <location>
        <begin position="121"/>
        <end position="144"/>
    </location>
</feature>
<dbReference type="OrthoDB" id="9783799at2"/>
<dbReference type="InterPro" id="IPR012932">
    <property type="entry name" value="VKOR"/>
</dbReference>
<evidence type="ECO:0000256" key="2">
    <source>
        <dbReference type="ARBA" id="ARBA00006214"/>
    </source>
</evidence>
<protein>
    <recommendedName>
        <fullName evidence="11">Vitamin K epoxide reductase domain-containing protein</fullName>
    </recommendedName>
</protein>
<comment type="similarity">
    <text evidence="2">Belongs to the VKOR family.</text>
</comment>
<keyword evidence="7 10" id="KW-0472">Membrane</keyword>
<evidence type="ECO:0000256" key="3">
    <source>
        <dbReference type="ARBA" id="ARBA00022692"/>
    </source>
</evidence>
<keyword evidence="4" id="KW-0874">Quinone</keyword>